<organism evidence="2 3">
    <name type="scientific">Tectimicrobiota bacterium</name>
    <dbReference type="NCBI Taxonomy" id="2528274"/>
    <lineage>
        <taxon>Bacteria</taxon>
        <taxon>Pseudomonadati</taxon>
        <taxon>Nitrospinota/Tectimicrobiota group</taxon>
        <taxon>Candidatus Tectimicrobiota</taxon>
    </lineage>
</organism>
<sequence>MARFGDLSEAEIAHLQSLDMPVFAGRPWMTGPPLSQRRIAIVSTAGLHLPGEPTFAPGSGDYRIIPRTSPSGQLQMSHISSNFDRSGYQQDVNVVFPIDRLMELEGRGEVGSAADFHYSFMGATPPERMEASARELADLLKKDGVNGVILCPV</sequence>
<protein>
    <submittedName>
        <fullName evidence="2">Selenoprotein B glycine/betaine/sarcosine/D-proline reductase</fullName>
    </submittedName>
</protein>
<proteinExistence type="predicted"/>
<evidence type="ECO:0000313" key="3">
    <source>
        <dbReference type="Proteomes" id="UP000782312"/>
    </source>
</evidence>
<dbReference type="Proteomes" id="UP000782312">
    <property type="component" value="Unassembled WGS sequence"/>
</dbReference>
<evidence type="ECO:0000313" key="2">
    <source>
        <dbReference type="EMBL" id="MBI3128439.1"/>
    </source>
</evidence>
<dbReference type="EMBL" id="JACPUR010000030">
    <property type="protein sequence ID" value="MBI3128439.1"/>
    <property type="molecule type" value="Genomic_DNA"/>
</dbReference>
<evidence type="ECO:0000256" key="1">
    <source>
        <dbReference type="ARBA" id="ARBA00023002"/>
    </source>
</evidence>
<dbReference type="Pfam" id="PF07355">
    <property type="entry name" value="GRDB"/>
    <property type="match status" value="1"/>
</dbReference>
<keyword evidence="1" id="KW-0560">Oxidoreductase</keyword>
<gene>
    <name evidence="2" type="ORF">HYZ11_12610</name>
</gene>
<accession>A0A932MMM2</accession>
<comment type="caution">
    <text evidence="2">The sequence shown here is derived from an EMBL/GenBank/DDBJ whole genome shotgun (WGS) entry which is preliminary data.</text>
</comment>
<dbReference type="InterPro" id="IPR010187">
    <property type="entry name" value="Various_sel_PB"/>
</dbReference>
<name>A0A932MMM2_UNCTE</name>
<reference evidence="2" key="1">
    <citation type="submission" date="2020-07" db="EMBL/GenBank/DDBJ databases">
        <title>Huge and variable diversity of episymbiotic CPR bacteria and DPANN archaea in groundwater ecosystems.</title>
        <authorList>
            <person name="He C.Y."/>
            <person name="Keren R."/>
            <person name="Whittaker M."/>
            <person name="Farag I.F."/>
            <person name="Doudna J."/>
            <person name="Cate J.H.D."/>
            <person name="Banfield J.F."/>
        </authorList>
    </citation>
    <scope>NUCLEOTIDE SEQUENCE</scope>
    <source>
        <strain evidence="2">NC_groundwater_763_Ag_S-0.2um_68_21</strain>
    </source>
</reference>
<dbReference type="GO" id="GO:0050485">
    <property type="term" value="F:oxidoreductase activity, acting on X-H and Y-H to form an X-Y bond, with a disulfide as acceptor"/>
    <property type="evidence" value="ECO:0007669"/>
    <property type="project" value="InterPro"/>
</dbReference>
<dbReference type="AlphaFoldDB" id="A0A932MMM2"/>